<sequence>MRWKDIGDVDCSVARTLSVIGDRWTLLVLRDAFLGVRRFEDFQADLGVSRHLLADRLAVLVDHGILERRPYSERPVRNEYKLTAKGLDLYPVIISIAGWGDRWMSGEDGPPLRLRHQPCGEIITPALTCPHCADPIDPRRMTPLGRATPPAPPA</sequence>
<evidence type="ECO:0000259" key="4">
    <source>
        <dbReference type="PROSITE" id="PS51118"/>
    </source>
</evidence>
<evidence type="ECO:0000313" key="6">
    <source>
        <dbReference type="Proteomes" id="UP001501237"/>
    </source>
</evidence>
<feature type="domain" description="HTH hxlR-type" evidence="4">
    <location>
        <begin position="11"/>
        <end position="108"/>
    </location>
</feature>
<dbReference type="EMBL" id="BAAAUV010000005">
    <property type="protein sequence ID" value="GAA3206955.1"/>
    <property type="molecule type" value="Genomic_DNA"/>
</dbReference>
<gene>
    <name evidence="5" type="ORF">GCM10010468_22740</name>
</gene>
<evidence type="ECO:0000313" key="5">
    <source>
        <dbReference type="EMBL" id="GAA3206955.1"/>
    </source>
</evidence>
<dbReference type="InterPro" id="IPR036390">
    <property type="entry name" value="WH_DNA-bd_sf"/>
</dbReference>
<keyword evidence="6" id="KW-1185">Reference proteome</keyword>
<dbReference type="SUPFAM" id="SSF46785">
    <property type="entry name" value="Winged helix' DNA-binding domain"/>
    <property type="match status" value="1"/>
</dbReference>
<evidence type="ECO:0000256" key="1">
    <source>
        <dbReference type="ARBA" id="ARBA00023015"/>
    </source>
</evidence>
<dbReference type="Gene3D" id="1.10.10.10">
    <property type="entry name" value="Winged helix-like DNA-binding domain superfamily/Winged helix DNA-binding domain"/>
    <property type="match status" value="1"/>
</dbReference>
<dbReference type="PROSITE" id="PS51118">
    <property type="entry name" value="HTH_HXLR"/>
    <property type="match status" value="1"/>
</dbReference>
<dbReference type="Proteomes" id="UP001501237">
    <property type="component" value="Unassembled WGS sequence"/>
</dbReference>
<dbReference type="InterPro" id="IPR002577">
    <property type="entry name" value="HTH_HxlR"/>
</dbReference>
<evidence type="ECO:0000256" key="3">
    <source>
        <dbReference type="ARBA" id="ARBA00023163"/>
    </source>
</evidence>
<proteinExistence type="predicted"/>
<dbReference type="Pfam" id="PF01638">
    <property type="entry name" value="HxlR"/>
    <property type="match status" value="1"/>
</dbReference>
<reference evidence="6" key="1">
    <citation type="journal article" date="2019" name="Int. J. Syst. Evol. Microbiol.">
        <title>The Global Catalogue of Microorganisms (GCM) 10K type strain sequencing project: providing services to taxonomists for standard genome sequencing and annotation.</title>
        <authorList>
            <consortium name="The Broad Institute Genomics Platform"/>
            <consortium name="The Broad Institute Genome Sequencing Center for Infectious Disease"/>
            <person name="Wu L."/>
            <person name="Ma J."/>
        </authorList>
    </citation>
    <scope>NUCLEOTIDE SEQUENCE [LARGE SCALE GENOMIC DNA]</scope>
    <source>
        <strain evidence="6">JCM 9377</strain>
    </source>
</reference>
<accession>A0ABP6Q6C7</accession>
<name>A0ABP6Q6C7_9ACTN</name>
<comment type="caution">
    <text evidence="5">The sequence shown here is derived from an EMBL/GenBank/DDBJ whole genome shotgun (WGS) entry which is preliminary data.</text>
</comment>
<keyword evidence="3" id="KW-0804">Transcription</keyword>
<dbReference type="PANTHER" id="PTHR33204:SF36">
    <property type="entry name" value="TRANSCRIPTIONAL REGULATORY PROTEIN"/>
    <property type="match status" value="1"/>
</dbReference>
<dbReference type="InterPro" id="IPR036388">
    <property type="entry name" value="WH-like_DNA-bd_sf"/>
</dbReference>
<protein>
    <submittedName>
        <fullName evidence="5">Helix-turn-helix domain-containing protein</fullName>
    </submittedName>
</protein>
<dbReference type="RefSeq" id="WP_344825927.1">
    <property type="nucleotide sequence ID" value="NZ_BAAAUV010000005.1"/>
</dbReference>
<dbReference type="PANTHER" id="PTHR33204">
    <property type="entry name" value="TRANSCRIPTIONAL REGULATOR, MARR FAMILY"/>
    <property type="match status" value="1"/>
</dbReference>
<evidence type="ECO:0000256" key="2">
    <source>
        <dbReference type="ARBA" id="ARBA00023125"/>
    </source>
</evidence>
<organism evidence="5 6">
    <name type="scientific">Actinocorallia longicatena</name>
    <dbReference type="NCBI Taxonomy" id="111803"/>
    <lineage>
        <taxon>Bacteria</taxon>
        <taxon>Bacillati</taxon>
        <taxon>Actinomycetota</taxon>
        <taxon>Actinomycetes</taxon>
        <taxon>Streptosporangiales</taxon>
        <taxon>Thermomonosporaceae</taxon>
        <taxon>Actinocorallia</taxon>
    </lineage>
</organism>
<keyword evidence="2" id="KW-0238">DNA-binding</keyword>
<keyword evidence="1" id="KW-0805">Transcription regulation</keyword>